<organism evidence="6 7">
    <name type="scientific">Candolleomyces aberdarensis</name>
    <dbReference type="NCBI Taxonomy" id="2316362"/>
    <lineage>
        <taxon>Eukaryota</taxon>
        <taxon>Fungi</taxon>
        <taxon>Dikarya</taxon>
        <taxon>Basidiomycota</taxon>
        <taxon>Agaricomycotina</taxon>
        <taxon>Agaricomycetes</taxon>
        <taxon>Agaricomycetidae</taxon>
        <taxon>Agaricales</taxon>
        <taxon>Agaricineae</taxon>
        <taxon>Psathyrellaceae</taxon>
        <taxon>Candolleomyces</taxon>
    </lineage>
</organism>
<name>A0A4Q2DQL7_9AGAR</name>
<proteinExistence type="predicted"/>
<dbReference type="GO" id="GO:0005681">
    <property type="term" value="C:spliceosomal complex"/>
    <property type="evidence" value="ECO:0007669"/>
    <property type="project" value="TreeGrafter"/>
</dbReference>
<dbReference type="InterPro" id="IPR039924">
    <property type="entry name" value="ICln/Lot5/Saf5"/>
</dbReference>
<feature type="compositionally biased region" description="Polar residues" evidence="5">
    <location>
        <begin position="692"/>
        <end position="701"/>
    </location>
</feature>
<dbReference type="EMBL" id="SDEE01000097">
    <property type="protein sequence ID" value="RXW21721.1"/>
    <property type="molecule type" value="Genomic_DNA"/>
</dbReference>
<dbReference type="STRING" id="2316362.A0A4Q2DQL7"/>
<evidence type="ECO:0000313" key="7">
    <source>
        <dbReference type="Proteomes" id="UP000290288"/>
    </source>
</evidence>
<evidence type="ECO:0000313" key="6">
    <source>
        <dbReference type="EMBL" id="RXW21721.1"/>
    </source>
</evidence>
<accession>A0A4Q2DQL7</accession>
<evidence type="ECO:0000256" key="3">
    <source>
        <dbReference type="ARBA" id="ARBA00022490"/>
    </source>
</evidence>
<dbReference type="InterPro" id="IPR011993">
    <property type="entry name" value="PH-like_dom_sf"/>
</dbReference>
<dbReference type="GO" id="GO:0034715">
    <property type="term" value="C:pICln-Sm protein complex"/>
    <property type="evidence" value="ECO:0007669"/>
    <property type="project" value="TreeGrafter"/>
</dbReference>
<keyword evidence="7" id="KW-1185">Reference proteome</keyword>
<gene>
    <name evidence="6" type="ORF">EST38_g4111</name>
</gene>
<keyword evidence="3" id="KW-0963">Cytoplasm</keyword>
<dbReference type="PANTHER" id="PTHR21399">
    <property type="entry name" value="CHLORIDE CONDUCTANCE REGULATORY PROTEIN ICLN"/>
    <property type="match status" value="1"/>
</dbReference>
<keyword evidence="4" id="KW-0539">Nucleus</keyword>
<protein>
    <submittedName>
        <fullName evidence="6">Uncharacterized protein</fullName>
    </submittedName>
</protein>
<feature type="region of interest" description="Disordered" evidence="5">
    <location>
        <begin position="807"/>
        <end position="845"/>
    </location>
</feature>
<dbReference type="GO" id="GO:0005829">
    <property type="term" value="C:cytosol"/>
    <property type="evidence" value="ECO:0007669"/>
    <property type="project" value="TreeGrafter"/>
</dbReference>
<reference evidence="6 7" key="1">
    <citation type="submission" date="2019-01" db="EMBL/GenBank/DDBJ databases">
        <title>Draft genome sequence of Psathyrella aberdarensis IHI B618.</title>
        <authorList>
            <person name="Buettner E."/>
            <person name="Kellner H."/>
        </authorList>
    </citation>
    <scope>NUCLEOTIDE SEQUENCE [LARGE SCALE GENOMIC DNA]</scope>
    <source>
        <strain evidence="6 7">IHI B618</strain>
    </source>
</reference>
<comment type="caution">
    <text evidence="6">The sequence shown here is derived from an EMBL/GenBank/DDBJ whole genome shotgun (WGS) entry which is preliminary data.</text>
</comment>
<dbReference type="PANTHER" id="PTHR21399:SF0">
    <property type="entry name" value="METHYLOSOME SUBUNIT PICLN"/>
    <property type="match status" value="1"/>
</dbReference>
<feature type="region of interest" description="Disordered" evidence="5">
    <location>
        <begin position="686"/>
        <end position="727"/>
    </location>
</feature>
<feature type="compositionally biased region" description="Acidic residues" evidence="5">
    <location>
        <begin position="814"/>
        <end position="828"/>
    </location>
</feature>
<dbReference type="GO" id="GO:0045292">
    <property type="term" value="P:mRNA cis splicing, via spliceosome"/>
    <property type="evidence" value="ECO:0007669"/>
    <property type="project" value="TreeGrafter"/>
</dbReference>
<dbReference type="GO" id="GO:0000387">
    <property type="term" value="P:spliceosomal snRNP assembly"/>
    <property type="evidence" value="ECO:0007669"/>
    <property type="project" value="TreeGrafter"/>
</dbReference>
<dbReference type="OrthoDB" id="19714at2759"/>
<comment type="subcellular location">
    <subcellularLocation>
        <location evidence="2">Cytoplasm</location>
    </subcellularLocation>
    <subcellularLocation>
        <location evidence="1">Nucleus</location>
    </subcellularLocation>
</comment>
<evidence type="ECO:0000256" key="2">
    <source>
        <dbReference type="ARBA" id="ARBA00004496"/>
    </source>
</evidence>
<dbReference type="Pfam" id="PF03517">
    <property type="entry name" value="Voldacs"/>
    <property type="match status" value="1"/>
</dbReference>
<feature type="compositionally biased region" description="Acidic residues" evidence="5">
    <location>
        <begin position="713"/>
        <end position="727"/>
    </location>
</feature>
<dbReference type="Proteomes" id="UP000290288">
    <property type="component" value="Unassembled WGS sequence"/>
</dbReference>
<dbReference type="Gene3D" id="2.30.29.30">
    <property type="entry name" value="Pleckstrin-homology domain (PH domain)/Phosphotyrosine-binding domain (PTB)"/>
    <property type="match status" value="1"/>
</dbReference>
<evidence type="ECO:0000256" key="5">
    <source>
        <dbReference type="SAM" id="MobiDB-lite"/>
    </source>
</evidence>
<evidence type="ECO:0000256" key="1">
    <source>
        <dbReference type="ARBA" id="ARBA00004123"/>
    </source>
</evidence>
<evidence type="ECO:0000256" key="4">
    <source>
        <dbReference type="ARBA" id="ARBA00023242"/>
    </source>
</evidence>
<sequence length="845" mass="93809">MMESPEDRKLLEEDIRYLTCVLSGQHASYRPRPPAPPEARRPLELFQHLSVIFGACLSERSTMAVVECVLGLDAFREETKALTFPKFHALVLSKELLKLSKRLKASRRLWGSESLVDLLQAAPELARPDRSFGSVNWPPDIDNYKSYVLRTFSGNEERDFSTPWCVTATEAGLWMKLIAECLCELTFLIWGYRNIEQVKDLALPETLDSDTLNRITRVLTLLLRLSDQRAIQMLFEEESMVKRFTGLVEPEAPVEFHPHYDPDVEEVRAQILHSEQPHPDGDNDNFIDTGNEVDSVPPPYLSVVGYIHLLAASVESTLIVRKSIRKWPHFGIQMQLVEIPQPPCVQKWNPAQIQSINEDVVRTVSWWRYEREDDSEQPEELEEEVREAISERKKEVNLKMLDNFKGSEDREALLARYEMDRSVLHAQAALMAEALQGKELTAAERASSTLQALADLRAQQLGRPQSPAAWQTSEPSSLRLAADSAPLMPETPLDGGIKRAVPPFHFFVLGPNVPLRHCFPQRGLHPEPGTAGNGFEALVSCLNRVSRSYCGRQLRIATAMKSVTEVASSHIIVRAKMPAVTPIEAIPAFATQEEYSSLSTSTPSSFNDLPPILKYKEENVSVDIQPPVEGFSNEDSASGTLYVLTSVLAFTSSTGRSFQVKYPSITLHAVSRSGPRQSIYCQLDESEDAEAATSNGAQDTTNGAASEGADGGGDGEEEEGEGNEGEFSEMRELNIIPASAESLDAIFEALSQCASLHPDKFSDDEDMEGDAFMDDGSSPFEVFTGDGDEELSEVGKAALAHLESIIYDPFQPKEDDDDAVEATDEDGPNQEKRSTEEVSTQKVQS</sequence>
<dbReference type="AlphaFoldDB" id="A0A4Q2DQL7"/>